<gene>
    <name evidence="2" type="ORF">SAMN02745910_01064</name>
</gene>
<sequence>MTHNWLEFKIENFHMAVPLSSICKIKDKKELIAEREKELKFYSGKELLGLVEKREGANPVLFTQQEQHSLIFTVDEVVGLLEIRQEDIVEMPSFGKREDTLTKSIGIVEDRIVQFLDLQRLTNLSANLTIDKNK</sequence>
<feature type="domain" description="CheW-like" evidence="1">
    <location>
        <begin position="25"/>
        <end position="123"/>
    </location>
</feature>
<proteinExistence type="predicted"/>
<reference evidence="2 3" key="1">
    <citation type="submission" date="2016-10" db="EMBL/GenBank/DDBJ databases">
        <authorList>
            <person name="Varghese N."/>
            <person name="Submissions S."/>
        </authorList>
    </citation>
    <scope>NUCLEOTIDE SEQUENCE [LARGE SCALE GENOMIC DNA]</scope>
    <source>
        <strain evidence="2 3">DSM 13796</strain>
    </source>
</reference>
<dbReference type="Pfam" id="PF01584">
    <property type="entry name" value="CheW"/>
    <property type="match status" value="1"/>
</dbReference>
<organism evidence="2 3">
    <name type="scientific">Priestia endophytica DSM 13796</name>
    <dbReference type="NCBI Taxonomy" id="1121089"/>
    <lineage>
        <taxon>Bacteria</taxon>
        <taxon>Bacillati</taxon>
        <taxon>Bacillota</taxon>
        <taxon>Bacilli</taxon>
        <taxon>Bacillales</taxon>
        <taxon>Bacillaceae</taxon>
        <taxon>Priestia</taxon>
    </lineage>
</organism>
<evidence type="ECO:0000313" key="3">
    <source>
        <dbReference type="Proteomes" id="UP000182762"/>
    </source>
</evidence>
<dbReference type="SUPFAM" id="SSF50341">
    <property type="entry name" value="CheW-like"/>
    <property type="match status" value="1"/>
</dbReference>
<name>A0A1I5XUJ5_9BACI</name>
<evidence type="ECO:0000313" key="2">
    <source>
        <dbReference type="EMBL" id="SFQ35625.1"/>
    </source>
</evidence>
<dbReference type="InterPro" id="IPR002545">
    <property type="entry name" value="CheW-lke_dom"/>
</dbReference>
<dbReference type="InterPro" id="IPR036061">
    <property type="entry name" value="CheW-like_dom_sf"/>
</dbReference>
<evidence type="ECO:0000259" key="1">
    <source>
        <dbReference type="Pfam" id="PF01584"/>
    </source>
</evidence>
<dbReference type="EMBL" id="FOXX01000002">
    <property type="protein sequence ID" value="SFQ35625.1"/>
    <property type="molecule type" value="Genomic_DNA"/>
</dbReference>
<keyword evidence="3" id="KW-1185">Reference proteome</keyword>
<dbReference type="RefSeq" id="WP_061803524.1">
    <property type="nucleotide sequence ID" value="NZ_FOXX01000002.1"/>
</dbReference>
<dbReference type="GeneID" id="93709797"/>
<dbReference type="Proteomes" id="UP000182762">
    <property type="component" value="Unassembled WGS sequence"/>
</dbReference>
<accession>A0A1I5XUJ5</accession>
<comment type="caution">
    <text evidence="2">The sequence shown here is derived from an EMBL/GenBank/DDBJ whole genome shotgun (WGS) entry which is preliminary data.</text>
</comment>
<protein>
    <submittedName>
        <fullName evidence="2">CheW-like domain-containing protein</fullName>
    </submittedName>
</protein>